<dbReference type="Gene3D" id="3.30.565.10">
    <property type="entry name" value="Histidine kinase-like ATPase, C-terminal domain"/>
    <property type="match status" value="1"/>
</dbReference>
<evidence type="ECO:0000256" key="3">
    <source>
        <dbReference type="ARBA" id="ARBA00022553"/>
    </source>
</evidence>
<feature type="region of interest" description="Disordered" evidence="10">
    <location>
        <begin position="492"/>
        <end position="511"/>
    </location>
</feature>
<feature type="modified residue" description="4-aspartylphosphate" evidence="8">
    <location>
        <position position="1688"/>
    </location>
</feature>
<reference evidence="15" key="1">
    <citation type="submission" date="2020-05" db="EMBL/GenBank/DDBJ databases">
        <authorList>
            <person name="Zhu T."/>
            <person name="Keshari N."/>
            <person name="Lu X."/>
        </authorList>
    </citation>
    <scope>NUCLEOTIDE SEQUENCE</scope>
    <source>
        <strain evidence="15">NK1-22</strain>
    </source>
</reference>
<evidence type="ECO:0000259" key="11">
    <source>
        <dbReference type="PROSITE" id="PS50109"/>
    </source>
</evidence>
<dbReference type="SMART" id="SM00448">
    <property type="entry name" value="REC"/>
    <property type="match status" value="1"/>
</dbReference>
<protein>
    <recommendedName>
        <fullName evidence="2">histidine kinase</fullName>
        <ecNumber evidence="2">2.7.13.3</ecNumber>
    </recommendedName>
</protein>
<dbReference type="InterPro" id="IPR011006">
    <property type="entry name" value="CheY-like_superfamily"/>
</dbReference>
<dbReference type="GO" id="GO:0006935">
    <property type="term" value="P:chemotaxis"/>
    <property type="evidence" value="ECO:0007669"/>
    <property type="project" value="InterPro"/>
</dbReference>
<dbReference type="SUPFAM" id="SSF47384">
    <property type="entry name" value="Homodimeric domain of signal transducing histidine kinase"/>
    <property type="match status" value="1"/>
</dbReference>
<dbReference type="PROSITE" id="PS50110">
    <property type="entry name" value="RESPONSE_REGULATORY"/>
    <property type="match status" value="1"/>
</dbReference>
<dbReference type="PROSITE" id="PS50851">
    <property type="entry name" value="CHEW"/>
    <property type="match status" value="1"/>
</dbReference>
<dbReference type="Pfam" id="PF01584">
    <property type="entry name" value="CheW"/>
    <property type="match status" value="1"/>
</dbReference>
<evidence type="ECO:0000259" key="14">
    <source>
        <dbReference type="PROSITE" id="PS50894"/>
    </source>
</evidence>
<dbReference type="RefSeq" id="WP_316788415.1">
    <property type="nucleotide sequence ID" value="NZ_CP053540.1"/>
</dbReference>
<proteinExistence type="predicted"/>
<feature type="domain" description="CheW-like" evidence="13">
    <location>
        <begin position="1464"/>
        <end position="1609"/>
    </location>
</feature>
<evidence type="ECO:0000256" key="7">
    <source>
        <dbReference type="PROSITE-ProRule" id="PRU00110"/>
    </source>
</evidence>
<feature type="domain" description="Response regulatory" evidence="12">
    <location>
        <begin position="1638"/>
        <end position="1755"/>
    </location>
</feature>
<dbReference type="GO" id="GO:0000155">
    <property type="term" value="F:phosphorelay sensor kinase activity"/>
    <property type="evidence" value="ECO:0007669"/>
    <property type="project" value="InterPro"/>
</dbReference>
<evidence type="ECO:0000256" key="4">
    <source>
        <dbReference type="ARBA" id="ARBA00022679"/>
    </source>
</evidence>
<dbReference type="InterPro" id="IPR001789">
    <property type="entry name" value="Sig_transdc_resp-reg_receiver"/>
</dbReference>
<evidence type="ECO:0000313" key="15">
    <source>
        <dbReference type="EMBL" id="WOB44971.1"/>
    </source>
</evidence>
<dbReference type="EMBL" id="CP053540">
    <property type="protein sequence ID" value="WOB44971.1"/>
    <property type="molecule type" value="Genomic_DNA"/>
</dbReference>
<dbReference type="InterPro" id="IPR036097">
    <property type="entry name" value="HisK_dim/P_sf"/>
</dbReference>
<dbReference type="Gene3D" id="3.40.50.2300">
    <property type="match status" value="1"/>
</dbReference>
<dbReference type="InterPro" id="IPR005467">
    <property type="entry name" value="His_kinase_dom"/>
</dbReference>
<gene>
    <name evidence="15" type="ORF">HNI00_18795</name>
</gene>
<dbReference type="Gene3D" id="2.30.30.40">
    <property type="entry name" value="SH3 Domains"/>
    <property type="match status" value="1"/>
</dbReference>
<feature type="domain" description="HPt" evidence="14">
    <location>
        <begin position="2"/>
        <end position="106"/>
    </location>
</feature>
<dbReference type="Pfam" id="PF01627">
    <property type="entry name" value="Hpt"/>
    <property type="match status" value="1"/>
</dbReference>
<evidence type="ECO:0000256" key="1">
    <source>
        <dbReference type="ARBA" id="ARBA00000085"/>
    </source>
</evidence>
<dbReference type="InterPro" id="IPR008207">
    <property type="entry name" value="Sig_transdc_His_kin_Hpt_dom"/>
</dbReference>
<feature type="region of interest" description="Disordered" evidence="10">
    <location>
        <begin position="681"/>
        <end position="725"/>
    </location>
</feature>
<name>A0AA96Y664_9CYAN</name>
<dbReference type="SMART" id="SM00073">
    <property type="entry name" value="HPT"/>
    <property type="match status" value="1"/>
</dbReference>
<dbReference type="InterPro" id="IPR037006">
    <property type="entry name" value="CheA-like_homodim_sf"/>
</dbReference>
<accession>A0AA96Y664</accession>
<feature type="region of interest" description="Disordered" evidence="10">
    <location>
        <begin position="896"/>
        <end position="917"/>
    </location>
</feature>
<dbReference type="InterPro" id="IPR004358">
    <property type="entry name" value="Sig_transdc_His_kin-like_C"/>
</dbReference>
<dbReference type="PANTHER" id="PTHR43395:SF1">
    <property type="entry name" value="CHEMOTAXIS PROTEIN CHEA"/>
    <property type="match status" value="1"/>
</dbReference>
<evidence type="ECO:0000259" key="13">
    <source>
        <dbReference type="PROSITE" id="PS50851"/>
    </source>
</evidence>
<keyword evidence="9" id="KW-0175">Coiled coil</keyword>
<evidence type="ECO:0000256" key="10">
    <source>
        <dbReference type="SAM" id="MobiDB-lite"/>
    </source>
</evidence>
<evidence type="ECO:0000256" key="2">
    <source>
        <dbReference type="ARBA" id="ARBA00012438"/>
    </source>
</evidence>
<evidence type="ECO:0000256" key="6">
    <source>
        <dbReference type="ARBA" id="ARBA00023012"/>
    </source>
</evidence>
<dbReference type="InterPro" id="IPR036061">
    <property type="entry name" value="CheW-like_dom_sf"/>
</dbReference>
<feature type="region of interest" description="Disordered" evidence="10">
    <location>
        <begin position="744"/>
        <end position="785"/>
    </location>
</feature>
<dbReference type="GO" id="GO:0005737">
    <property type="term" value="C:cytoplasm"/>
    <property type="evidence" value="ECO:0007669"/>
    <property type="project" value="InterPro"/>
</dbReference>
<dbReference type="PANTHER" id="PTHR43395">
    <property type="entry name" value="SENSOR HISTIDINE KINASE CHEA"/>
    <property type="match status" value="1"/>
</dbReference>
<evidence type="ECO:0000256" key="8">
    <source>
        <dbReference type="PROSITE-ProRule" id="PRU00169"/>
    </source>
</evidence>
<dbReference type="SUPFAM" id="SSF50341">
    <property type="entry name" value="CheW-like"/>
    <property type="match status" value="1"/>
</dbReference>
<evidence type="ECO:0000259" key="12">
    <source>
        <dbReference type="PROSITE" id="PS50110"/>
    </source>
</evidence>
<dbReference type="PROSITE" id="PS50894">
    <property type="entry name" value="HPT"/>
    <property type="match status" value="1"/>
</dbReference>
<dbReference type="Pfam" id="PF02518">
    <property type="entry name" value="HATPase_c"/>
    <property type="match status" value="1"/>
</dbReference>
<feature type="compositionally biased region" description="Acidic residues" evidence="10">
    <location>
        <begin position="762"/>
        <end position="771"/>
    </location>
</feature>
<dbReference type="Gene3D" id="1.10.287.560">
    <property type="entry name" value="Histidine kinase CheA-like, homodimeric domain"/>
    <property type="match status" value="1"/>
</dbReference>
<dbReference type="InterPro" id="IPR003594">
    <property type="entry name" value="HATPase_dom"/>
</dbReference>
<dbReference type="InterPro" id="IPR036890">
    <property type="entry name" value="HATPase_C_sf"/>
</dbReference>
<dbReference type="PRINTS" id="PR00344">
    <property type="entry name" value="BCTRLSENSOR"/>
</dbReference>
<organism evidence="15">
    <name type="scientific">Thermoleptolyngbya oregonensis NK1-22</name>
    <dbReference type="NCBI Taxonomy" id="2547457"/>
    <lineage>
        <taxon>Bacteria</taxon>
        <taxon>Bacillati</taxon>
        <taxon>Cyanobacteriota</taxon>
        <taxon>Cyanophyceae</taxon>
        <taxon>Oculatellales</taxon>
        <taxon>Oculatellaceae</taxon>
        <taxon>Thermoleptolyngbya</taxon>
    </lineage>
</organism>
<feature type="coiled-coil region" evidence="9">
    <location>
        <begin position="1127"/>
        <end position="1157"/>
    </location>
</feature>
<dbReference type="Pfam" id="PF00072">
    <property type="entry name" value="Response_reg"/>
    <property type="match status" value="1"/>
</dbReference>
<dbReference type="SUPFAM" id="SSF47226">
    <property type="entry name" value="Histidine-containing phosphotransfer domain, HPT domain"/>
    <property type="match status" value="1"/>
</dbReference>
<dbReference type="CDD" id="cd00088">
    <property type="entry name" value="HPT"/>
    <property type="match status" value="1"/>
</dbReference>
<dbReference type="PROSITE" id="PS50109">
    <property type="entry name" value="HIS_KIN"/>
    <property type="match status" value="1"/>
</dbReference>
<dbReference type="Pfam" id="PF02895">
    <property type="entry name" value="H-kinase_dim"/>
    <property type="match status" value="1"/>
</dbReference>
<dbReference type="EC" id="2.7.13.3" evidence="2"/>
<dbReference type="SUPFAM" id="SSF52172">
    <property type="entry name" value="CheY-like"/>
    <property type="match status" value="1"/>
</dbReference>
<sequence length="1768" mass="190119">MLSEQQQRILGYFIEEAKDHLNTIEQGLLNLQATIEDSEMVSEVFRAAHSVKGGAAMLGLDSIQNTSHRLEDYFKVLKECPVRVDQTLETLLLGVFDALRELLDHLQGPFGLTDDKSAEVMAGVEPIFGQINEHLSRLVAQSGGTPPEDVELSVPAAKATPASAPQPAIAEESALLLMFQSDVPARLREMLQLFKQADSDATRQQLQSLCRTLSGYGDPFDLPAWTDLLSLAERAIAHPDNEFRTLAPVIIKDIKQAQEQVLASRAADITPSEALLQLQPSDDDLLLEPAADWLSVPPTTDGGVDAAEFGLPDAEVLDVPNAPLDLDPLGFDAAFGAAADEQAGSGDRTNDFERSFDTADTADFDLPDTSASDAPDLFASMDDSALGLDALDALDGPSGLEELDFAAADDPTGDDQNGPEVGIAELNSLADLFENEAPDLGIIWQEEILSEVEVELPEPLEPDPTSDFSDLLFGQDTAGELSDLELELEGGLESYGAGDDSGSFESAADDSDDDLSAILNAAANSAAQIEDSSEALFGAQPEPQFTDPDASAMTGEASLDDLLDGDLFAEESPVPDFFGLDDSDNGLLEELTGGLEDSFLGLPEVSEPDQQLDALDDFFADLGSDLEPEALAEVSEDAEAGDAEAGMDSAILFEPPTAEVAEDASDASDVLSNALIENPPAAEDLLAMDDSDLSDPGMGLDLEDDSQEDAASQPTSWLDALDSEDGLAALTPAPAMWDVEADQDVTADLWGAEPSAQAIWDSLDDLPEEEAPQPSSAINPTADPDVLEVENLGGFDLSDADVDLLEEPAAGADLDATEVVSASEDELALTDLGLDEALGTEALDGDDLFSGVDAEAADSLDALLEESQLEEPQLEDLQELQTSAELAAELAIEESIDDGTSASAEEPPVEELSVEGLSVEELSVEEPLISSKPLEAIAPNPEAAAAVADFGDLDLLLGNADETVTPDFGLDLSEANLFENASDPNSDFADLEDLLADSSPVNEDSVGDEADAFADLDALLEEEMATTASETPISGFGVEEADDFADLEALLDGDVTSVPPTAPPIPSEDEADEFEDLERLLENADQTLSDIPTMRAVRNAAAARRPATRRNTPTLTDQTMRVSVKNLDNLNNLVGELVVNRNSLEQAEERLRQFLDNLLYQVQQLSDVGQRMRDLYERSLLESSLLSGRKTSAFTAPGSAPSSSQSNHATGVSFDALEMDRFTGFHTLSQEMIELIVRVRESASDIDFVVDETDQITRNFRQITTQLQEGLTRTRMVPFAQTADRLPRAVRDISLRCGKQAELVLEGRETLIDKMILEQLYDPMTHLVNNAITHGIESPQERAAMGKAPTGRITVRTFHQGNQTVISVSDDGAGIDPELVKQKAIARGLITPAEAKNMSRLDVYDLLFHHGFSTRDKADDLAGRGVGMDVVRTSLNEIRGVINIDSSVGRGTTFTIRLPLTLSISKALCCISNRARIAFPMDGVQDMLDVPRDRIQINSEGQSCIPWREQLLPFQPLSNLLKYNRSLGRGSVYGGNQEDDIVSVVVLRSNAGSYLALQVDQVLGEQEIVIKQLEGPVPKPLGIAGATVLGDGRIMPIADVLELIDLSMGRIRREAGSSLWEVSEEPPADAADAKQEPTVLIVDDSITVRELLSMTFAKIGYRVEQARDGQEAWEKLRSGLPCDLVFCDIEMPRMDGLELLSRMQKDTHLTHIPIAMLTSRGADRHRQMAIQLGAKGYFTKPYLEEMLLDAAQRMLKGEVLVAASGDSN</sequence>
<dbReference type="InterPro" id="IPR004105">
    <property type="entry name" value="CheA-like_dim"/>
</dbReference>
<dbReference type="InterPro" id="IPR036641">
    <property type="entry name" value="HPT_dom_sf"/>
</dbReference>
<comment type="catalytic activity">
    <reaction evidence="1">
        <text>ATP + protein L-histidine = ADP + protein N-phospho-L-histidine.</text>
        <dbReference type="EC" id="2.7.13.3"/>
    </reaction>
</comment>
<keyword evidence="5" id="KW-0418">Kinase</keyword>
<dbReference type="InterPro" id="IPR051315">
    <property type="entry name" value="Bact_Chemotaxis_CheA"/>
</dbReference>
<evidence type="ECO:0000256" key="9">
    <source>
        <dbReference type="SAM" id="Coils"/>
    </source>
</evidence>
<dbReference type="SMART" id="SM00387">
    <property type="entry name" value="HATPase_c"/>
    <property type="match status" value="1"/>
</dbReference>
<dbReference type="SMART" id="SM01231">
    <property type="entry name" value="H-kinase_dim"/>
    <property type="match status" value="1"/>
</dbReference>
<dbReference type="CDD" id="cd16916">
    <property type="entry name" value="HATPase_CheA-like"/>
    <property type="match status" value="1"/>
</dbReference>
<feature type="modified residue" description="Phosphohistidine" evidence="7">
    <location>
        <position position="49"/>
    </location>
</feature>
<feature type="domain" description="Histidine kinase" evidence="11">
    <location>
        <begin position="1249"/>
        <end position="1462"/>
    </location>
</feature>
<dbReference type="SUPFAM" id="SSF55874">
    <property type="entry name" value="ATPase domain of HSP90 chaperone/DNA topoisomerase II/histidine kinase"/>
    <property type="match status" value="1"/>
</dbReference>
<keyword evidence="3 8" id="KW-0597">Phosphoprotein</keyword>
<feature type="compositionally biased region" description="Low complexity" evidence="10">
    <location>
        <begin position="492"/>
        <end position="506"/>
    </location>
</feature>
<dbReference type="FunFam" id="3.30.565.10:FF:000016">
    <property type="entry name" value="Chemotaxis protein CheA, putative"/>
    <property type="match status" value="1"/>
</dbReference>
<dbReference type="KEGG" id="tog:HNI00_18795"/>
<evidence type="ECO:0000256" key="5">
    <source>
        <dbReference type="ARBA" id="ARBA00022777"/>
    </source>
</evidence>
<keyword evidence="6" id="KW-0902">Two-component regulatory system</keyword>
<keyword evidence="4" id="KW-0808">Transferase</keyword>
<dbReference type="Gene3D" id="1.20.120.160">
    <property type="entry name" value="HPT domain"/>
    <property type="match status" value="1"/>
</dbReference>
<dbReference type="SMART" id="SM00260">
    <property type="entry name" value="CheW"/>
    <property type="match status" value="1"/>
</dbReference>
<dbReference type="InterPro" id="IPR002545">
    <property type="entry name" value="CheW-lke_dom"/>
</dbReference>